<accession>A0A5M9JSZ6</accession>
<gene>
    <name evidence="1" type="ORF">EYC84_003228</name>
</gene>
<name>A0A5M9JSZ6_MONFR</name>
<proteinExistence type="predicted"/>
<organism evidence="1 2">
    <name type="scientific">Monilinia fructicola</name>
    <name type="common">Brown rot fungus</name>
    <name type="synonym">Ciboria fructicola</name>
    <dbReference type="NCBI Taxonomy" id="38448"/>
    <lineage>
        <taxon>Eukaryota</taxon>
        <taxon>Fungi</taxon>
        <taxon>Dikarya</taxon>
        <taxon>Ascomycota</taxon>
        <taxon>Pezizomycotina</taxon>
        <taxon>Leotiomycetes</taxon>
        <taxon>Helotiales</taxon>
        <taxon>Sclerotiniaceae</taxon>
        <taxon>Monilinia</taxon>
    </lineage>
</organism>
<dbReference type="Proteomes" id="UP000322873">
    <property type="component" value="Unassembled WGS sequence"/>
</dbReference>
<protein>
    <submittedName>
        <fullName evidence="1">Uncharacterized protein</fullName>
    </submittedName>
</protein>
<evidence type="ECO:0000313" key="1">
    <source>
        <dbReference type="EMBL" id="KAA8572628.1"/>
    </source>
</evidence>
<sequence length="66" mass="7839">MRDDDGDDGAIHACIYRIYLGSIGSRTRQYKNIDHDTFPQWLRSVLADGWMDGWMDGWNWERTRNC</sequence>
<reference evidence="1 2" key="1">
    <citation type="submission" date="2019-06" db="EMBL/GenBank/DDBJ databases">
        <title>Genome Sequence of the Brown Rot Fungal Pathogen Monilinia fructicola.</title>
        <authorList>
            <person name="De Miccolis Angelini R.M."/>
            <person name="Landi L."/>
            <person name="Abate D."/>
            <person name="Pollastro S."/>
            <person name="Romanazzi G."/>
            <person name="Faretra F."/>
        </authorList>
    </citation>
    <scope>NUCLEOTIDE SEQUENCE [LARGE SCALE GENOMIC DNA]</scope>
    <source>
        <strain evidence="1 2">Mfrc123</strain>
    </source>
</reference>
<comment type="caution">
    <text evidence="1">The sequence shown here is derived from an EMBL/GenBank/DDBJ whole genome shotgun (WGS) entry which is preliminary data.</text>
</comment>
<keyword evidence="2" id="KW-1185">Reference proteome</keyword>
<dbReference type="AlphaFoldDB" id="A0A5M9JSZ6"/>
<dbReference type="EMBL" id="VICG01000004">
    <property type="protein sequence ID" value="KAA8572628.1"/>
    <property type="molecule type" value="Genomic_DNA"/>
</dbReference>
<evidence type="ECO:0000313" key="2">
    <source>
        <dbReference type="Proteomes" id="UP000322873"/>
    </source>
</evidence>